<dbReference type="RefSeq" id="WP_187303434.1">
    <property type="nucleotide sequence ID" value="NZ_JACRYT010000012.1"/>
</dbReference>
<proteinExistence type="predicted"/>
<organism evidence="1 2">
    <name type="scientific">Zhenpiania hominis</name>
    <dbReference type="NCBI Taxonomy" id="2763644"/>
    <lineage>
        <taxon>Bacteria</taxon>
        <taxon>Bacillati</taxon>
        <taxon>Bacillota</taxon>
        <taxon>Clostridia</taxon>
        <taxon>Peptostreptococcales</taxon>
        <taxon>Anaerovoracaceae</taxon>
        <taxon>Zhenpiania</taxon>
    </lineage>
</organism>
<gene>
    <name evidence="1" type="ORF">H9L42_10935</name>
</gene>
<dbReference type="EMBL" id="JACRYT010000012">
    <property type="protein sequence ID" value="MBC6680334.1"/>
    <property type="molecule type" value="Genomic_DNA"/>
</dbReference>
<dbReference type="Pfam" id="PF14198">
    <property type="entry name" value="TnpV"/>
    <property type="match status" value="1"/>
</dbReference>
<evidence type="ECO:0000313" key="1">
    <source>
        <dbReference type="EMBL" id="MBC6680334.1"/>
    </source>
</evidence>
<name>A0A923NKR9_9FIRM</name>
<reference evidence="1" key="1">
    <citation type="submission" date="2020-08" db="EMBL/GenBank/DDBJ databases">
        <title>Genome public.</title>
        <authorList>
            <person name="Liu C."/>
            <person name="Sun Q."/>
        </authorList>
    </citation>
    <scope>NUCLEOTIDE SEQUENCE</scope>
    <source>
        <strain evidence="1">BX12</strain>
    </source>
</reference>
<dbReference type="InterPro" id="IPR026989">
    <property type="entry name" value="TnpV"/>
</dbReference>
<accession>A0A923NKR9</accession>
<dbReference type="AlphaFoldDB" id="A0A923NKR9"/>
<protein>
    <submittedName>
        <fullName evidence="1">TnpV protein</fullName>
    </submittedName>
</protein>
<dbReference type="Proteomes" id="UP000602647">
    <property type="component" value="Unassembled WGS sequence"/>
</dbReference>
<keyword evidence="2" id="KW-1185">Reference proteome</keyword>
<sequence>MKKEITYTEYEGYQYPELTLPEQEKVVIGRFGQRHKRYLKKTRRLVYFRLLTSGKLSSYLADVDQQAQEMFETIVDQTKKAQGITEELKAENSMQWVQEMNSIVNMAEEFVNQELIYW</sequence>
<comment type="caution">
    <text evidence="1">The sequence shown here is derived from an EMBL/GenBank/DDBJ whole genome shotgun (WGS) entry which is preliminary data.</text>
</comment>
<evidence type="ECO:0000313" key="2">
    <source>
        <dbReference type="Proteomes" id="UP000602647"/>
    </source>
</evidence>